<dbReference type="GO" id="GO:0003924">
    <property type="term" value="F:GTPase activity"/>
    <property type="evidence" value="ECO:0007669"/>
    <property type="project" value="InterPro"/>
</dbReference>
<sequence length="205" mass="23583">MSVQQEVIKYMLVGSNMVGKTSFLSRFCENNFKSNYEESKGLDFKSKIYNDGKYRLCIFDTPGAENLRYASYGFYKSAFGFILIFDLTRPYTLTDLRDDMTEIAKHASEYAQLIIVGNKSDQYDHHYYKESQEEAQKMANELNIPYFEISCLTGQNVDLVIEDLTTRVGNQMKNGNLSNQSGKQTQNREKDEQIKTEGGCCCKIF</sequence>
<dbReference type="PROSITE" id="PS51421">
    <property type="entry name" value="RAS"/>
    <property type="match status" value="1"/>
</dbReference>
<dbReference type="GO" id="GO:0005525">
    <property type="term" value="F:GTP binding"/>
    <property type="evidence" value="ECO:0007669"/>
    <property type="project" value="InterPro"/>
</dbReference>
<dbReference type="OrthoDB" id="294380at2759"/>
<reference evidence="3" key="1">
    <citation type="submission" date="2021-01" db="EMBL/GenBank/DDBJ databases">
        <authorList>
            <consortium name="Genoscope - CEA"/>
            <person name="William W."/>
        </authorList>
    </citation>
    <scope>NUCLEOTIDE SEQUENCE</scope>
</reference>
<evidence type="ECO:0000256" key="1">
    <source>
        <dbReference type="ARBA" id="ARBA00022741"/>
    </source>
</evidence>
<gene>
    <name evidence="3" type="ORF">PPENT_87.1.T1550016</name>
</gene>
<accession>A0A8S1YCF5</accession>
<dbReference type="SMART" id="SM00175">
    <property type="entry name" value="RAB"/>
    <property type="match status" value="1"/>
</dbReference>
<dbReference type="PROSITE" id="PS51419">
    <property type="entry name" value="RAB"/>
    <property type="match status" value="1"/>
</dbReference>
<protein>
    <submittedName>
        <fullName evidence="3">Uncharacterized protein</fullName>
    </submittedName>
</protein>
<name>A0A8S1YCF5_9CILI</name>
<dbReference type="Proteomes" id="UP000689195">
    <property type="component" value="Unassembled WGS sequence"/>
</dbReference>
<dbReference type="Pfam" id="PF00071">
    <property type="entry name" value="Ras"/>
    <property type="match status" value="1"/>
</dbReference>
<evidence type="ECO:0000313" key="4">
    <source>
        <dbReference type="Proteomes" id="UP000689195"/>
    </source>
</evidence>
<dbReference type="SMART" id="SM00173">
    <property type="entry name" value="RAS"/>
    <property type="match status" value="1"/>
</dbReference>
<dbReference type="InterPro" id="IPR001806">
    <property type="entry name" value="Small_GTPase"/>
</dbReference>
<proteinExistence type="predicted"/>
<evidence type="ECO:0000313" key="3">
    <source>
        <dbReference type="EMBL" id="CAD8209512.1"/>
    </source>
</evidence>
<dbReference type="CDD" id="cd00154">
    <property type="entry name" value="Rab"/>
    <property type="match status" value="1"/>
</dbReference>
<dbReference type="EMBL" id="CAJJDO010000155">
    <property type="protein sequence ID" value="CAD8209512.1"/>
    <property type="molecule type" value="Genomic_DNA"/>
</dbReference>
<dbReference type="PANTHER" id="PTHR47978">
    <property type="match status" value="1"/>
</dbReference>
<feature type="region of interest" description="Disordered" evidence="2">
    <location>
        <begin position="171"/>
        <end position="191"/>
    </location>
</feature>
<feature type="compositionally biased region" description="Polar residues" evidence="2">
    <location>
        <begin position="171"/>
        <end position="185"/>
    </location>
</feature>
<dbReference type="FunFam" id="3.40.50.300:FF:003801">
    <property type="entry name" value="Ras-related protein RabY"/>
    <property type="match status" value="1"/>
</dbReference>
<dbReference type="AlphaFoldDB" id="A0A8S1YCF5"/>
<keyword evidence="1" id="KW-0547">Nucleotide-binding</keyword>
<evidence type="ECO:0000256" key="2">
    <source>
        <dbReference type="SAM" id="MobiDB-lite"/>
    </source>
</evidence>
<dbReference type="InterPro" id="IPR005225">
    <property type="entry name" value="Small_GTP-bd"/>
</dbReference>
<organism evidence="3 4">
    <name type="scientific">Paramecium pentaurelia</name>
    <dbReference type="NCBI Taxonomy" id="43138"/>
    <lineage>
        <taxon>Eukaryota</taxon>
        <taxon>Sar</taxon>
        <taxon>Alveolata</taxon>
        <taxon>Ciliophora</taxon>
        <taxon>Intramacronucleata</taxon>
        <taxon>Oligohymenophorea</taxon>
        <taxon>Peniculida</taxon>
        <taxon>Parameciidae</taxon>
        <taxon>Paramecium</taxon>
    </lineage>
</organism>
<dbReference type="SMART" id="SM00174">
    <property type="entry name" value="RHO"/>
    <property type="match status" value="1"/>
</dbReference>
<dbReference type="NCBIfam" id="TIGR00231">
    <property type="entry name" value="small_GTP"/>
    <property type="match status" value="1"/>
</dbReference>
<comment type="caution">
    <text evidence="3">The sequence shown here is derived from an EMBL/GenBank/DDBJ whole genome shotgun (WGS) entry which is preliminary data.</text>
</comment>
<keyword evidence="4" id="KW-1185">Reference proteome</keyword>